<dbReference type="PANTHER" id="PTHR21818">
    <property type="entry name" value="BC025462 PROTEIN"/>
    <property type="match status" value="1"/>
</dbReference>
<dbReference type="InterPro" id="IPR026171">
    <property type="entry name" value="FANCI"/>
</dbReference>
<evidence type="ECO:0000313" key="5">
    <source>
        <dbReference type="EMBL" id="KAK3244054.1"/>
    </source>
</evidence>
<protein>
    <submittedName>
        <fullName evidence="5">Uncharacterized protein</fullName>
    </submittedName>
</protein>
<feature type="compositionally biased region" description="Basic and acidic residues" evidence="1">
    <location>
        <begin position="817"/>
        <end position="829"/>
    </location>
</feature>
<feature type="domain" description="FANCI solenoid 2" evidence="2">
    <location>
        <begin position="114"/>
        <end position="274"/>
    </location>
</feature>
<dbReference type="Proteomes" id="UP001190700">
    <property type="component" value="Unassembled WGS sequence"/>
</dbReference>
<evidence type="ECO:0000313" key="6">
    <source>
        <dbReference type="Proteomes" id="UP001190700"/>
    </source>
</evidence>
<evidence type="ECO:0000259" key="3">
    <source>
        <dbReference type="Pfam" id="PF14679"/>
    </source>
</evidence>
<evidence type="ECO:0000256" key="1">
    <source>
        <dbReference type="SAM" id="MobiDB-lite"/>
    </source>
</evidence>
<feature type="compositionally biased region" description="Low complexity" evidence="1">
    <location>
        <begin position="578"/>
        <end position="593"/>
    </location>
</feature>
<keyword evidence="6" id="KW-1185">Reference proteome</keyword>
<feature type="region of interest" description="Disordered" evidence="1">
    <location>
        <begin position="548"/>
        <end position="594"/>
    </location>
</feature>
<dbReference type="Pfam" id="PF14680">
    <property type="entry name" value="FANCI_HD2"/>
    <property type="match status" value="1"/>
</dbReference>
<feature type="compositionally biased region" description="Acidic residues" evidence="1">
    <location>
        <begin position="830"/>
        <end position="843"/>
    </location>
</feature>
<dbReference type="EMBL" id="LGRX02032357">
    <property type="protein sequence ID" value="KAK3244054.1"/>
    <property type="molecule type" value="Genomic_DNA"/>
</dbReference>
<dbReference type="PANTHER" id="PTHR21818:SF0">
    <property type="entry name" value="FANCONI ANEMIA GROUP I PROTEIN"/>
    <property type="match status" value="1"/>
</dbReference>
<feature type="non-terminal residue" evidence="5">
    <location>
        <position position="1"/>
    </location>
</feature>
<name>A0AAE0BXY3_9CHLO</name>
<proteinExistence type="predicted"/>
<evidence type="ECO:0000259" key="2">
    <source>
        <dbReference type="Pfam" id="PF14676"/>
    </source>
</evidence>
<dbReference type="GO" id="GO:0006281">
    <property type="term" value="P:DNA repair"/>
    <property type="evidence" value="ECO:0007669"/>
    <property type="project" value="InterPro"/>
</dbReference>
<dbReference type="Pfam" id="PF14676">
    <property type="entry name" value="FANCI_S2"/>
    <property type="match status" value="1"/>
</dbReference>
<dbReference type="AlphaFoldDB" id="A0AAE0BXY3"/>
<feature type="region of interest" description="Disordered" evidence="1">
    <location>
        <begin position="814"/>
        <end position="843"/>
    </location>
</feature>
<sequence>SPELGQDWLRYLKAEHAPLSTFAVATLLALARIQRLEQPILEFLKGAVLKSFRDEKRLTESSWAAALPEVHTALNIQTDEPCGQRLDDVGAHACRLDSIMQEMAQDGSSGWDHVLPAMVQLGMLLMSCTTATGPARGRQGGDAVLPPSARSADLGLTLLRSAFVVHPTSRDAVMEAIQTNVGASSGELGAQYVCLLVTLVREDPHAMLEYVVRIKETLEYFAFLAPSTAVGLLLAVKPLFPLRPDLRDFIVLLLRKAMFSCEVAPRLIAVKGFLHLIYHDLRHPELRGSNQHEASCSQQPSSSQVSEFTLNVSTGAGGLLQEMLAFLRRALTQQALVRATLYEGLYGIVLADPLAGDAVFQLLLPHVRRFYEADEGLAAPLKLEACALMNNDTTTVRLVEPLQHLLQCVNRLLLLQPAVLDGSAFSAGTGSLHGSGGSRGAAGVLKEHLASLQRRILKCELEDFELDQSSDFSPTTPQGALNLEYANILLGTLEVLIEGQVDVLVSSSEDEETEVQDTQAEGAVVDAVHKLFEMRQRLYEIVKEKAGKGAGKGTGAGNGGGIGRGRPKRAKTGDADQGTQAPAAGVATTGAAGSMRRVEQRVPMLTPRCLALLLEAVVGEGVRPSRTAARATAPAALQALAPLTREPPFQAFVLQAAWQLLRAGTGSTGAPRTAWGLLGNGGQASSEGGSNIGDAQGNIAEAALVEESRQWLHLGLPLLRACEALILSATGAGQAGGVAGGKVVRKDGGDGLALVAVRCLDLLTQAASQEQLAGMLQEVLPRATPPGRQAAVAEPVAEPVAEAAFGNSSAGCQAGRDLGKGEAGEGEEKCNEEEDEQDEEAEDPMLTMQVRVDGRNAALVPKHAKGGLFAVVSAKGGHVGGYTYANMHHNTGKKQL</sequence>
<dbReference type="InterPro" id="IPR029312">
    <property type="entry name" value="FANCI_HD2"/>
</dbReference>
<dbReference type="InterPro" id="IPR029315">
    <property type="entry name" value="FANCI_S2"/>
</dbReference>
<feature type="compositionally biased region" description="Gly residues" evidence="1">
    <location>
        <begin position="548"/>
        <end position="564"/>
    </location>
</feature>
<dbReference type="Pfam" id="PF14679">
    <property type="entry name" value="FANCI_HD1"/>
    <property type="match status" value="1"/>
</dbReference>
<comment type="caution">
    <text evidence="5">The sequence shown here is derived from an EMBL/GenBank/DDBJ whole genome shotgun (WGS) entry which is preliminary data.</text>
</comment>
<dbReference type="InterPro" id="IPR029310">
    <property type="entry name" value="FANCI_HD1"/>
</dbReference>
<gene>
    <name evidence="5" type="ORF">CYMTET_46321</name>
</gene>
<organism evidence="5 6">
    <name type="scientific">Cymbomonas tetramitiformis</name>
    <dbReference type="NCBI Taxonomy" id="36881"/>
    <lineage>
        <taxon>Eukaryota</taxon>
        <taxon>Viridiplantae</taxon>
        <taxon>Chlorophyta</taxon>
        <taxon>Pyramimonadophyceae</taxon>
        <taxon>Pyramimonadales</taxon>
        <taxon>Pyramimonadaceae</taxon>
        <taxon>Cymbomonas</taxon>
    </lineage>
</organism>
<evidence type="ECO:0000259" key="4">
    <source>
        <dbReference type="Pfam" id="PF14680"/>
    </source>
</evidence>
<reference evidence="5 6" key="1">
    <citation type="journal article" date="2015" name="Genome Biol. Evol.">
        <title>Comparative Genomics of a Bacterivorous Green Alga Reveals Evolutionary Causalities and Consequences of Phago-Mixotrophic Mode of Nutrition.</title>
        <authorList>
            <person name="Burns J.A."/>
            <person name="Paasch A."/>
            <person name="Narechania A."/>
            <person name="Kim E."/>
        </authorList>
    </citation>
    <scope>NUCLEOTIDE SEQUENCE [LARGE SCALE GENOMIC DNA]</scope>
    <source>
        <strain evidence="5 6">PLY_AMNH</strain>
    </source>
</reference>
<feature type="domain" description="FANCI helical" evidence="3">
    <location>
        <begin position="3"/>
        <end position="67"/>
    </location>
</feature>
<feature type="domain" description="FANCI helical" evidence="4">
    <location>
        <begin position="293"/>
        <end position="541"/>
    </location>
</feature>
<dbReference type="GO" id="GO:0070182">
    <property type="term" value="F:DNA polymerase binding"/>
    <property type="evidence" value="ECO:0007669"/>
    <property type="project" value="TreeGrafter"/>
</dbReference>
<accession>A0AAE0BXY3</accession>